<evidence type="ECO:0000313" key="1">
    <source>
        <dbReference type="EMBL" id="BAN28251.1"/>
    </source>
</evidence>
<evidence type="ECO:0000313" key="2">
    <source>
        <dbReference type="Proteomes" id="UP000013966"/>
    </source>
</evidence>
<accession>R4X4I3</accession>
<gene>
    <name evidence="1" type="ORF">BRPE64_ECDS00930</name>
</gene>
<name>R4X4I3_9BURK</name>
<dbReference type="AlphaFoldDB" id="R4X4I3"/>
<reference evidence="1 2" key="2">
    <citation type="journal article" date="2018" name="Int. J. Syst. Evol. Microbiol.">
        <title>Burkholderia insecticola sp. nov., a gut symbiotic bacterium of the bean bug Riptortus pedestris.</title>
        <authorList>
            <person name="Takeshita K."/>
            <person name="Tamaki H."/>
            <person name="Ohbayashi T."/>
            <person name="Meng X.-Y."/>
            <person name="Sone T."/>
            <person name="Mitani Y."/>
            <person name="Peeters C."/>
            <person name="Kikuchi Y."/>
            <person name="Vandamme P."/>
        </authorList>
    </citation>
    <scope>NUCLEOTIDE SEQUENCE [LARGE SCALE GENOMIC DNA]</scope>
    <source>
        <strain evidence="1">RPE64</strain>
        <plasmid evidence="1 2">p2</plasmid>
    </source>
</reference>
<keyword evidence="2" id="KW-1185">Reference proteome</keyword>
<dbReference type="HOGENOM" id="CLU_3077609_0_0_4"/>
<geneLocation type="plasmid" evidence="1 2">
    <name>p2</name>
</geneLocation>
<dbReference type="Proteomes" id="UP000013966">
    <property type="component" value="Plasmid p2"/>
</dbReference>
<reference evidence="1 2" key="1">
    <citation type="journal article" date="2013" name="Genome Announc.">
        <title>Complete Genome Sequence of Burkholderia sp. Strain RPE64, Bacterial Symbiont of the Bean Bug Riptortus pedestris.</title>
        <authorList>
            <person name="Shibata T.F."/>
            <person name="Maeda T."/>
            <person name="Nikoh N."/>
            <person name="Yamaguchi K."/>
            <person name="Oshima K."/>
            <person name="Hattori M."/>
            <person name="Nishiyama T."/>
            <person name="Hasebe M."/>
            <person name="Fukatsu T."/>
            <person name="Kikuchi Y."/>
            <person name="Shigenobu S."/>
        </authorList>
    </citation>
    <scope>NUCLEOTIDE SEQUENCE [LARGE SCALE GENOMIC DNA]</scope>
    <source>
        <plasmid evidence="1 2">p2</plasmid>
    </source>
</reference>
<proteinExistence type="predicted"/>
<dbReference type="KEGG" id="buo:BRPE64_ECDS00930"/>
<keyword evidence="1" id="KW-0614">Plasmid</keyword>
<sequence length="52" mass="5954">MNIFEKRFVDIACPHAGSSEQTIKSMSSISRLRFQQILHARNIANCFGKQSR</sequence>
<dbReference type="EMBL" id="AP013062">
    <property type="protein sequence ID" value="BAN28251.1"/>
    <property type="molecule type" value="Genomic_DNA"/>
</dbReference>
<protein>
    <submittedName>
        <fullName evidence="1">Uncharacterized protein</fullName>
    </submittedName>
</protein>
<organism evidence="1 2">
    <name type="scientific">Caballeronia insecticola</name>
    <dbReference type="NCBI Taxonomy" id="758793"/>
    <lineage>
        <taxon>Bacteria</taxon>
        <taxon>Pseudomonadati</taxon>
        <taxon>Pseudomonadota</taxon>
        <taxon>Betaproteobacteria</taxon>
        <taxon>Burkholderiales</taxon>
        <taxon>Burkholderiaceae</taxon>
        <taxon>Caballeronia</taxon>
    </lineage>
</organism>